<evidence type="ECO:0000256" key="3">
    <source>
        <dbReference type="ARBA" id="ARBA00022729"/>
    </source>
</evidence>
<dbReference type="PIRSF" id="PIRSF006470">
    <property type="entry name" value="DctB"/>
    <property type="match status" value="1"/>
</dbReference>
<protein>
    <submittedName>
        <fullName evidence="4">C4-dicarboxylate ABC transporter</fullName>
    </submittedName>
</protein>
<dbReference type="GO" id="GO:0055085">
    <property type="term" value="P:transmembrane transport"/>
    <property type="evidence" value="ECO:0007669"/>
    <property type="project" value="InterPro"/>
</dbReference>
<dbReference type="NCBIfam" id="NF037995">
    <property type="entry name" value="TRAP_S1"/>
    <property type="match status" value="1"/>
</dbReference>
<dbReference type="CDD" id="cd13674">
    <property type="entry name" value="PBP2_TRAP_SBP_like_1"/>
    <property type="match status" value="1"/>
</dbReference>
<comment type="caution">
    <text evidence="4">The sequence shown here is derived from an EMBL/GenBank/DDBJ whole genome shotgun (WGS) entry which is preliminary data.</text>
</comment>
<dbReference type="PANTHER" id="PTHR33376">
    <property type="match status" value="1"/>
</dbReference>
<dbReference type="RefSeq" id="WP_036687830.1">
    <property type="nucleotide sequence ID" value="NZ_JNVM01000020.1"/>
</dbReference>
<dbReference type="Proteomes" id="UP000028123">
    <property type="component" value="Unassembled WGS sequence"/>
</dbReference>
<dbReference type="Gene3D" id="3.40.190.170">
    <property type="entry name" value="Bacterial extracellular solute-binding protein, family 7"/>
    <property type="match status" value="1"/>
</dbReference>
<proteinExistence type="inferred from homology"/>
<evidence type="ECO:0000313" key="5">
    <source>
        <dbReference type="Proteomes" id="UP000028123"/>
    </source>
</evidence>
<keyword evidence="2" id="KW-0813">Transport</keyword>
<reference evidence="4 5" key="1">
    <citation type="submission" date="2014-06" db="EMBL/GenBank/DDBJ databases">
        <title>Draft genome sequence of Paenibacillus sp. MSt1.</title>
        <authorList>
            <person name="Aw Y.K."/>
            <person name="Ong K.S."/>
            <person name="Gan H.M."/>
            <person name="Lee S.M."/>
        </authorList>
    </citation>
    <scope>NUCLEOTIDE SEQUENCE [LARGE SCALE GENOMIC DNA]</scope>
    <source>
        <strain evidence="4 5">MSt1</strain>
    </source>
</reference>
<dbReference type="InterPro" id="IPR038404">
    <property type="entry name" value="TRAP_DctP_sf"/>
</dbReference>
<dbReference type="OrthoDB" id="9776801at2"/>
<comment type="similarity">
    <text evidence="1">Belongs to the bacterial solute-binding protein 7 family.</text>
</comment>
<dbReference type="eggNOG" id="COG1638">
    <property type="taxonomic scope" value="Bacteria"/>
</dbReference>
<dbReference type="NCBIfam" id="TIGR00787">
    <property type="entry name" value="dctP"/>
    <property type="match status" value="1"/>
</dbReference>
<accession>A0A081NZA0</accession>
<evidence type="ECO:0000256" key="1">
    <source>
        <dbReference type="ARBA" id="ARBA00009023"/>
    </source>
</evidence>
<evidence type="ECO:0000256" key="2">
    <source>
        <dbReference type="ARBA" id="ARBA00022448"/>
    </source>
</evidence>
<evidence type="ECO:0000313" key="4">
    <source>
        <dbReference type="EMBL" id="KEQ23773.1"/>
    </source>
</evidence>
<dbReference type="AlphaFoldDB" id="A0A081NZA0"/>
<dbReference type="GO" id="GO:0030288">
    <property type="term" value="C:outer membrane-bounded periplasmic space"/>
    <property type="evidence" value="ECO:0007669"/>
    <property type="project" value="InterPro"/>
</dbReference>
<dbReference type="InterPro" id="IPR004682">
    <property type="entry name" value="TRAP_DctP"/>
</dbReference>
<sequence>MRPLLGTLLVVLIGLAAAVAIGFYPGFSTTSDVADDEQEGFDQALVIKFSHVVAENTPKGLAAQRFARLMSEKTDRRVKVEVFPNAVLYNETDEMDALMRGNVQMIAPSFANLSEHVPAWLTFDLPYAFLSDEAVQEAFDGELGKLLFDKLASKNLVGLSYWGNGFKQMTSNRGPLIHPSDFKEQHFRILPSKVIEAQFRQFDAKTTPIPFNEVYRGLESGVVDGEENTISNIRTKKFYQVQKYMTISNHGYLGYTVLMNKSFWDKLPGDVKKPLVEALEETAHWANENAIEMNRRQLEELRHQGGLEIHVQTPEERREWMQRWEPIYQEFEATIGKDVMSRIRRLREKYGS</sequence>
<gene>
    <name evidence="4" type="ORF">ET33_15005</name>
</gene>
<keyword evidence="5" id="KW-1185">Reference proteome</keyword>
<name>A0A081NZA0_9BACL</name>
<dbReference type="Pfam" id="PF03480">
    <property type="entry name" value="DctP"/>
    <property type="match status" value="1"/>
</dbReference>
<keyword evidence="3" id="KW-0732">Signal</keyword>
<dbReference type="PANTHER" id="PTHR33376:SF7">
    <property type="entry name" value="C4-DICARBOXYLATE-BINDING PROTEIN DCTB"/>
    <property type="match status" value="1"/>
</dbReference>
<dbReference type="EMBL" id="JNVM01000020">
    <property type="protein sequence ID" value="KEQ23773.1"/>
    <property type="molecule type" value="Genomic_DNA"/>
</dbReference>
<organism evidence="4 5">
    <name type="scientific">Paenibacillus tyrfis</name>
    <dbReference type="NCBI Taxonomy" id="1501230"/>
    <lineage>
        <taxon>Bacteria</taxon>
        <taxon>Bacillati</taxon>
        <taxon>Bacillota</taxon>
        <taxon>Bacilli</taxon>
        <taxon>Bacillales</taxon>
        <taxon>Paenibacillaceae</taxon>
        <taxon>Paenibacillus</taxon>
    </lineage>
</organism>
<dbReference type="InterPro" id="IPR018389">
    <property type="entry name" value="DctP_fam"/>
</dbReference>